<evidence type="ECO:0000256" key="1">
    <source>
        <dbReference type="SAM" id="MobiDB-lite"/>
    </source>
</evidence>
<evidence type="ECO:0000313" key="3">
    <source>
        <dbReference type="Proteomes" id="UP000654918"/>
    </source>
</evidence>
<name>A0A8H6KTH9_9PEZI</name>
<organism evidence="2 3">
    <name type="scientific">Colletotrichum plurivorum</name>
    <dbReference type="NCBI Taxonomy" id="2175906"/>
    <lineage>
        <taxon>Eukaryota</taxon>
        <taxon>Fungi</taxon>
        <taxon>Dikarya</taxon>
        <taxon>Ascomycota</taxon>
        <taxon>Pezizomycotina</taxon>
        <taxon>Sordariomycetes</taxon>
        <taxon>Hypocreomycetidae</taxon>
        <taxon>Glomerellales</taxon>
        <taxon>Glomerellaceae</taxon>
        <taxon>Colletotrichum</taxon>
        <taxon>Colletotrichum orchidearum species complex</taxon>
    </lineage>
</organism>
<comment type="caution">
    <text evidence="2">The sequence shown here is derived from an EMBL/GenBank/DDBJ whole genome shotgun (WGS) entry which is preliminary data.</text>
</comment>
<dbReference type="Proteomes" id="UP000654918">
    <property type="component" value="Unassembled WGS sequence"/>
</dbReference>
<gene>
    <name evidence="2" type="ORF">CPLU01_03334</name>
</gene>
<protein>
    <submittedName>
        <fullName evidence="2">Uncharacterized protein</fullName>
    </submittedName>
</protein>
<dbReference type="EMBL" id="WIGO01000028">
    <property type="protein sequence ID" value="KAF6836970.1"/>
    <property type="molecule type" value="Genomic_DNA"/>
</dbReference>
<evidence type="ECO:0000313" key="2">
    <source>
        <dbReference type="EMBL" id="KAF6836970.1"/>
    </source>
</evidence>
<keyword evidence="3" id="KW-1185">Reference proteome</keyword>
<dbReference type="AlphaFoldDB" id="A0A8H6KTH9"/>
<accession>A0A8H6KTH9</accession>
<proteinExistence type="predicted"/>
<feature type="compositionally biased region" description="Pro residues" evidence="1">
    <location>
        <begin position="112"/>
        <end position="121"/>
    </location>
</feature>
<sequence length="121" mass="13780">MIKFDRENLLAWQPQGSSQLWHKIFHPSRQHLKCFVPNAMRRYSRYFLPTRQYFHGDKAPSVLVLPLHPSSSLQVCKVAAQPNLEPRHPSEVLGEGSTSHKRPPPLDRTSTVPPPAHAEDA</sequence>
<feature type="region of interest" description="Disordered" evidence="1">
    <location>
        <begin position="79"/>
        <end position="121"/>
    </location>
</feature>
<reference evidence="2" key="1">
    <citation type="journal article" date="2020" name="Phytopathology">
        <title>Genome Sequence Resources of Colletotrichum truncatum, C. plurivorum, C. musicola, and C. sojae: Four Species Pathogenic to Soybean (Glycine max).</title>
        <authorList>
            <person name="Rogerio F."/>
            <person name="Boufleur T.R."/>
            <person name="Ciampi-Guillardi M."/>
            <person name="Sukno S.A."/>
            <person name="Thon M.R."/>
            <person name="Massola Junior N.S."/>
            <person name="Baroncelli R."/>
        </authorList>
    </citation>
    <scope>NUCLEOTIDE SEQUENCE</scope>
    <source>
        <strain evidence="2">LFN00145</strain>
    </source>
</reference>